<dbReference type="EMBL" id="LR999456">
    <property type="protein sequence ID" value="CAE6085392.1"/>
    <property type="molecule type" value="Genomic_DNA"/>
</dbReference>
<dbReference type="InterPro" id="IPR007750">
    <property type="entry name" value="DUF674"/>
</dbReference>
<evidence type="ECO:0000313" key="1">
    <source>
        <dbReference type="EMBL" id="CAE6085392.1"/>
    </source>
</evidence>
<dbReference type="Proteomes" id="UP000682877">
    <property type="component" value="Chromosome 6"/>
</dbReference>
<dbReference type="Pfam" id="PF05056">
    <property type="entry name" value="DUF674"/>
    <property type="match status" value="3"/>
</dbReference>
<reference evidence="1" key="1">
    <citation type="submission" date="2021-01" db="EMBL/GenBank/DDBJ databases">
        <authorList>
            <person name="Bezrukov I."/>
        </authorList>
    </citation>
    <scope>NUCLEOTIDE SEQUENCE</scope>
</reference>
<evidence type="ECO:0000313" key="2">
    <source>
        <dbReference type="Proteomes" id="UP000682877"/>
    </source>
</evidence>
<organism evidence="1 2">
    <name type="scientific">Arabidopsis arenosa</name>
    <name type="common">Sand rock-cress</name>
    <name type="synonym">Cardaminopsis arenosa</name>
    <dbReference type="NCBI Taxonomy" id="38785"/>
    <lineage>
        <taxon>Eukaryota</taxon>
        <taxon>Viridiplantae</taxon>
        <taxon>Streptophyta</taxon>
        <taxon>Embryophyta</taxon>
        <taxon>Tracheophyta</taxon>
        <taxon>Spermatophyta</taxon>
        <taxon>Magnoliopsida</taxon>
        <taxon>eudicotyledons</taxon>
        <taxon>Gunneridae</taxon>
        <taxon>Pentapetalae</taxon>
        <taxon>rosids</taxon>
        <taxon>malvids</taxon>
        <taxon>Brassicales</taxon>
        <taxon>Brassicaceae</taxon>
        <taxon>Camelineae</taxon>
        <taxon>Arabidopsis</taxon>
    </lineage>
</organism>
<evidence type="ECO:0008006" key="3">
    <source>
        <dbReference type="Google" id="ProtNLM"/>
    </source>
</evidence>
<dbReference type="PANTHER" id="PTHR33103:SF57">
    <property type="entry name" value="DUF674 FAMILY PROTEIN"/>
    <property type="match status" value="1"/>
</dbReference>
<accession>A0A8S2AHL4</accession>
<dbReference type="PANTHER" id="PTHR33103">
    <property type="entry name" value="OS01G0153900 PROTEIN"/>
    <property type="match status" value="1"/>
</dbReference>
<keyword evidence="2" id="KW-1185">Reference proteome</keyword>
<sequence length="1416" mass="160279">MAQSFKEPKVSLRLIVDEEKNKVVLAEAGNDFVDVLFSFLMLPIGTIVRLLENHRKSETVTVGCFSNLYKSVVDMDMDNFETAACKEMLLYPRGLKDELWKRFKININPTVGVNKFYTCPNFASCNMCSNFSSSKCKCGRLMDKEIQLPEADKVADNMKNDVDGVFIRGRYSFIITDDLKVSVDSTGLVLKTLGSLGYADVSKLGERLLDIGLGEVLTLLECIFSSNTPLTDTFLKKQRLQDVSQISKLLSPRVKEKDEAELLTLDVIVKKEDMKVLYVECCEDFVDLLFTFLAVPLESIWDFTGNNITLGCIGNLHRSLSDLSVIKKTRVSSFSCTLPCYYRCRKQFPMITTQEPRVYYRFSNSNVRQQEFSLTTNNEKDNYFLSRVTLIDPKSPCSGGFVKRETRFTVSDDLVITPKNSSRTSFCLLKKLQIGANDLEVKVITIGKAESSTEPKVRLRLIIDEKKNKVVLAEAGKDFVQVLFSFLTLPMGTIVRLLAKHRKSDPVTIGCLSNLYTSVVDMELDDYETEACKQMLLYPKNIREARYRNFKLNIDPNESFKCFGCRNFLICRMCSNFNSSICKCGKMMNEEISFLEYEENDVEGMFMRDKSSFIITDDLRVTDDSTSSLLQTLKDLGCADVSKLREQVLDIGFKEVMTLLQCVFTSNTPLTDTFLKNQSSHTVRKIYRKLEEEAEQDKVITFDAIVKKQDMKILYVECGEDFVDLLFTFLAIPLESTWEISGNNITLGRIGNLCRSFKDLSGNEVLSTSKCMLPYYYRCKKKLLNIRNPTPRLYLSRGYCLTTKRTTRRMTFVDPKSDCCGRSKDGKGFVKRGTKFVVSDDLIVTPKISSSTFSMLKKFQILTDDLEVQAITISNAEALNLLSASLVTSSALSSAFGNLIVKKPKEETVSWNPVSKKPKEPKFTLRLIVDEEKNKVVLAEACRDFVDVLFSLLTLPMGTIVRLLENHRKSEPVTVGCFNNLFRSVVEMGRDIFETEACKQMLMYPRSVRDFQCKRLKLNINPTEDIKCFKCPSYCSLYSNFNTSRCRCGKFMNEEIKLDNEEKVAGQNQSDANGVFVSGRCSFILTDDMEVSVKSTELVLNKLKSLGCADISKLGERLLDIGLEEVFTLLECIFSSKAPLTDAFLNKKSSQGVMKFYKSLSPCLEKKEDEAEPEKVVTLKAFVRKQDMKILFVECGEEFVELLLSFLAIPLESVWEISGSSISLGCIGNLCRSFSDLKANEGTEVSTSTCVLPSFYNFQMQLPGIITQQPPLYYRYRLYDSRQVSYGLTTNGNRITYFRKDRIVRVDLMDPKSRGSDKSTHGFLKKETKFTVLDDLNITSMNSCSTVCLLKNLQSHADDLEVQVVSISNAEAVNLLRASLVTSSALSTALWNLIAKKLKEETDLLSPVSKKVKEET</sequence>
<gene>
    <name evidence="1" type="ORF">AARE701A_LOCUS14225</name>
</gene>
<name>A0A8S2AHL4_ARAAE</name>
<protein>
    <recommendedName>
        <fullName evidence="3">DUF674 family protein</fullName>
    </recommendedName>
</protein>
<proteinExistence type="predicted"/>